<dbReference type="SUPFAM" id="SSF52540">
    <property type="entry name" value="P-loop containing nucleoside triphosphate hydrolases"/>
    <property type="match status" value="1"/>
</dbReference>
<gene>
    <name evidence="4" type="ORF">PPAR1163_LOCUS16706</name>
</gene>
<protein>
    <recommendedName>
        <fullName evidence="5">ABC transporter domain-containing protein</fullName>
    </recommendedName>
</protein>
<evidence type="ECO:0000259" key="2">
    <source>
        <dbReference type="Pfam" id="PF20446"/>
    </source>
</evidence>
<dbReference type="InterPro" id="IPR027417">
    <property type="entry name" value="P-loop_NTPase"/>
</dbReference>
<evidence type="ECO:0008006" key="5">
    <source>
        <dbReference type="Google" id="ProtNLM"/>
    </source>
</evidence>
<dbReference type="Pfam" id="PF09818">
    <property type="entry name" value="ABC_ATPase"/>
    <property type="match status" value="1"/>
</dbReference>
<organism evidence="4">
    <name type="scientific">Phaeomonas parva</name>
    <dbReference type="NCBI Taxonomy" id="124430"/>
    <lineage>
        <taxon>Eukaryota</taxon>
        <taxon>Sar</taxon>
        <taxon>Stramenopiles</taxon>
        <taxon>Ochrophyta</taxon>
        <taxon>Pinguiophyceae</taxon>
        <taxon>Pinguiochrysidales</taxon>
        <taxon>Pinguiochrysidaceae</taxon>
        <taxon>Phaeomonas</taxon>
    </lineage>
</organism>
<dbReference type="InterPro" id="IPR019195">
    <property type="entry name" value="ABC_ATPase_put"/>
</dbReference>
<dbReference type="PANTHER" id="PTHR38149">
    <property type="entry name" value="ATPASE"/>
    <property type="match status" value="1"/>
</dbReference>
<dbReference type="EMBL" id="HBGJ01026190">
    <property type="protein sequence ID" value="CAD9258334.1"/>
    <property type="molecule type" value="Transcribed_RNA"/>
</dbReference>
<dbReference type="Pfam" id="PF20446">
    <property type="entry name" value="ABC_N"/>
    <property type="match status" value="1"/>
</dbReference>
<reference evidence="4" key="1">
    <citation type="submission" date="2021-01" db="EMBL/GenBank/DDBJ databases">
        <authorList>
            <person name="Corre E."/>
            <person name="Pelletier E."/>
            <person name="Niang G."/>
            <person name="Scheremetjew M."/>
            <person name="Finn R."/>
            <person name="Kale V."/>
            <person name="Holt S."/>
            <person name="Cochrane G."/>
            <person name="Meng A."/>
            <person name="Brown T."/>
            <person name="Cohen L."/>
        </authorList>
    </citation>
    <scope>NUCLEOTIDE SEQUENCE</scope>
    <source>
        <strain evidence="4">CCMP2877</strain>
    </source>
</reference>
<accession>A0A7S1U7B1</accession>
<feature type="domain" description="ATPase of the ABC class N-terminal" evidence="2">
    <location>
        <begin position="5"/>
        <end position="61"/>
    </location>
</feature>
<dbReference type="AlphaFoldDB" id="A0A7S1U7B1"/>
<feature type="domain" description="MRB1590-like C-terminal" evidence="3">
    <location>
        <begin position="401"/>
        <end position="490"/>
    </location>
</feature>
<dbReference type="InterPro" id="IPR046834">
    <property type="entry name" value="ABC_ATPase_C"/>
</dbReference>
<dbReference type="InterPro" id="IPR046833">
    <property type="entry name" value="ABC_N"/>
</dbReference>
<sequence>MTALKASQHVVQRSGVIFDADGVVEARLTVALPARGRSICGDWCREILTGTLLDVVSRALLSRALDMSALRAHVLSVEDQAWLRSQLSERGAVAFVKDGAILPRASGASDTPMDAAKAIPFASPPSMAAEFTLPNTGRITGMLIPKGITLIVGGGFHGKSTLLQALQLGVYDHVPDDGREFVVTDPTAVKIRAEDGRCVCGADISPFINNLPLGRDTTNFSSADASGSTSQAANVVEALELGAGTLLIDEDLAATNALVRDLRMQALVAADKEPITPFVERVGTLAGLGVSTVMVIGGTGDYFSVADKVLMMDNYRIADVTARAKEIATQYVQMELPPPPPGNEAVFERCTAGRSVDLRSISELLRQTEGRVTVRRRDSITFGNARQGAGGDVGGRVDGSGEVTLDLGAVEQLVETAQTRAIAGAVELLGTELARAGASARVRDVLQSVLNRMEAEGLDTVSKFGPVGDLAMPRIMELAAALNRLRGVSFRS</sequence>
<dbReference type="PANTHER" id="PTHR38149:SF1">
    <property type="entry name" value="ATPASE"/>
    <property type="match status" value="1"/>
</dbReference>
<proteinExistence type="predicted"/>
<evidence type="ECO:0000259" key="1">
    <source>
        <dbReference type="Pfam" id="PF09818"/>
    </source>
</evidence>
<dbReference type="Pfam" id="PF21117">
    <property type="entry name" value="MRB1590_C"/>
    <property type="match status" value="1"/>
</dbReference>
<evidence type="ECO:0000313" key="4">
    <source>
        <dbReference type="EMBL" id="CAD9258334.1"/>
    </source>
</evidence>
<evidence type="ECO:0000259" key="3">
    <source>
        <dbReference type="Pfam" id="PF21117"/>
    </source>
</evidence>
<feature type="domain" description="ATPase of the ABC class C-terminal" evidence="1">
    <location>
        <begin position="68"/>
        <end position="333"/>
    </location>
</feature>
<dbReference type="InterPro" id="IPR049069">
    <property type="entry name" value="MRB1590-like_C"/>
</dbReference>
<name>A0A7S1U7B1_9STRA</name>